<accession>A0A2R5GW13</accession>
<comment type="caution">
    <text evidence="8">The sequence shown here is derived from an EMBL/GenBank/DDBJ whole genome shotgun (WGS) entry which is preliminary data.</text>
</comment>
<dbReference type="OrthoDB" id="193471at2759"/>
<evidence type="ECO:0000256" key="4">
    <source>
        <dbReference type="ARBA" id="ARBA00022692"/>
    </source>
</evidence>
<keyword evidence="6 7" id="KW-0472">Membrane</keyword>
<keyword evidence="4 7" id="KW-0812">Transmembrane</keyword>
<dbReference type="EMBL" id="BEYU01000198">
    <property type="protein sequence ID" value="GBG34519.1"/>
    <property type="molecule type" value="Genomic_DNA"/>
</dbReference>
<feature type="transmembrane region" description="Helical" evidence="7">
    <location>
        <begin position="175"/>
        <end position="194"/>
    </location>
</feature>
<reference evidence="8 9" key="1">
    <citation type="submission" date="2017-12" db="EMBL/GenBank/DDBJ databases">
        <title>Sequencing, de novo assembly and annotation of complete genome of a new Thraustochytrid species, strain FCC1311.</title>
        <authorList>
            <person name="Sedici K."/>
            <person name="Godart F."/>
            <person name="Aiese Cigliano R."/>
            <person name="Sanseverino W."/>
            <person name="Barakat M."/>
            <person name="Ortet P."/>
            <person name="Marechal E."/>
            <person name="Cagnac O."/>
            <person name="Amato A."/>
        </authorList>
    </citation>
    <scope>NUCLEOTIDE SEQUENCE [LARGE SCALE GENOMIC DNA]</scope>
</reference>
<keyword evidence="5 7" id="KW-1133">Transmembrane helix</keyword>
<feature type="transmembrane region" description="Helical" evidence="7">
    <location>
        <begin position="67"/>
        <end position="87"/>
    </location>
</feature>
<evidence type="ECO:0000256" key="1">
    <source>
        <dbReference type="ARBA" id="ARBA00004651"/>
    </source>
</evidence>
<keyword evidence="3" id="KW-1003">Cell membrane</keyword>
<evidence type="ECO:0000256" key="6">
    <source>
        <dbReference type="ARBA" id="ARBA00023136"/>
    </source>
</evidence>
<dbReference type="PANTHER" id="PTHR36561:SF1">
    <property type="entry name" value="TRANSMEMBRANE PROTEIN 147"/>
    <property type="match status" value="1"/>
</dbReference>
<keyword evidence="9" id="KW-1185">Reference proteome</keyword>
<sequence>MVMMEALRWTLGAATDLAFVPALLEVYKRRRHFELFIGSLQLVSSFLFNSSQALGEKLFIGELDWHFISDVLSLTYVCCLLIHCMGIEDEVKNMILRYVAFSLAWIFKLRDAWDSALWEAALVIIYVCLAVYSVAQQSSRISAQYGMQSLRYGAGCLVGACLLLGVELAGFADSYGFVLAAVHLLGAATAFFLWRGVPSFDTKKNDDLLPRSGASSQQFV</sequence>
<comment type="subcellular location">
    <subcellularLocation>
        <location evidence="1">Cell membrane</location>
        <topology evidence="1">Multi-pass membrane protein</topology>
    </subcellularLocation>
</comment>
<gene>
    <name evidence="8" type="ORF">FCC1311_107432</name>
</gene>
<protein>
    <submittedName>
        <fullName evidence="8">Uncharacterized protein</fullName>
    </submittedName>
</protein>
<organism evidence="8 9">
    <name type="scientific">Hondaea fermentalgiana</name>
    <dbReference type="NCBI Taxonomy" id="2315210"/>
    <lineage>
        <taxon>Eukaryota</taxon>
        <taxon>Sar</taxon>
        <taxon>Stramenopiles</taxon>
        <taxon>Bigyra</taxon>
        <taxon>Labyrinthulomycetes</taxon>
        <taxon>Thraustochytrida</taxon>
        <taxon>Thraustochytriidae</taxon>
        <taxon>Hondaea</taxon>
    </lineage>
</organism>
<feature type="transmembrane region" description="Helical" evidence="7">
    <location>
        <begin position="116"/>
        <end position="135"/>
    </location>
</feature>
<evidence type="ECO:0000313" key="8">
    <source>
        <dbReference type="EMBL" id="GBG34519.1"/>
    </source>
</evidence>
<name>A0A2R5GW13_9STRA</name>
<evidence type="ECO:0000256" key="7">
    <source>
        <dbReference type="SAM" id="Phobius"/>
    </source>
</evidence>
<feature type="transmembrane region" description="Helical" evidence="7">
    <location>
        <begin position="36"/>
        <end position="55"/>
    </location>
</feature>
<dbReference type="GO" id="GO:0005886">
    <property type="term" value="C:plasma membrane"/>
    <property type="evidence" value="ECO:0007669"/>
    <property type="project" value="UniProtKB-SubCell"/>
</dbReference>
<proteinExistence type="inferred from homology"/>
<feature type="transmembrane region" description="Helical" evidence="7">
    <location>
        <begin position="94"/>
        <end position="110"/>
    </location>
</feature>
<feature type="transmembrane region" description="Helical" evidence="7">
    <location>
        <begin position="150"/>
        <end position="169"/>
    </location>
</feature>
<dbReference type="Proteomes" id="UP000241890">
    <property type="component" value="Unassembled WGS sequence"/>
</dbReference>
<dbReference type="AlphaFoldDB" id="A0A2R5GW13"/>
<comment type="similarity">
    <text evidence="2">Belongs to the TMEM8 family.</text>
</comment>
<dbReference type="Pfam" id="PF12036">
    <property type="entry name" value="DUF3522"/>
    <property type="match status" value="1"/>
</dbReference>
<dbReference type="PANTHER" id="PTHR36561">
    <property type="entry name" value="HAEMOLYSIN-III RELATED-RELATED"/>
    <property type="match status" value="1"/>
</dbReference>
<evidence type="ECO:0000256" key="5">
    <source>
        <dbReference type="ARBA" id="ARBA00022989"/>
    </source>
</evidence>
<evidence type="ECO:0000256" key="3">
    <source>
        <dbReference type="ARBA" id="ARBA00022475"/>
    </source>
</evidence>
<evidence type="ECO:0000313" key="9">
    <source>
        <dbReference type="Proteomes" id="UP000241890"/>
    </source>
</evidence>
<dbReference type="InterPro" id="IPR021910">
    <property type="entry name" value="NGX6/PGAP6/MYMK"/>
</dbReference>
<evidence type="ECO:0000256" key="2">
    <source>
        <dbReference type="ARBA" id="ARBA00005542"/>
    </source>
</evidence>
<dbReference type="InParanoid" id="A0A2R5GW13"/>